<dbReference type="Pfam" id="PF25373">
    <property type="entry name" value="SBNO"/>
    <property type="match status" value="1"/>
</dbReference>
<evidence type="ECO:0000256" key="2">
    <source>
        <dbReference type="SAM" id="MobiDB-lite"/>
    </source>
</evidence>
<proteinExistence type="inferred from homology"/>
<feature type="compositionally biased region" description="Basic and acidic residues" evidence="2">
    <location>
        <begin position="626"/>
        <end position="643"/>
    </location>
</feature>
<dbReference type="Pfam" id="PF13871">
    <property type="entry name" value="Helicase_C_4"/>
    <property type="match status" value="1"/>
</dbReference>
<dbReference type="SUPFAM" id="SSF52540">
    <property type="entry name" value="P-loop containing nucleoside triphosphate hydrolases"/>
    <property type="match status" value="2"/>
</dbReference>
<dbReference type="Pfam" id="PF13872">
    <property type="entry name" value="AAA_34"/>
    <property type="match status" value="3"/>
</dbReference>
<feature type="compositionally biased region" description="Low complexity" evidence="2">
    <location>
        <begin position="1097"/>
        <end position="1107"/>
    </location>
</feature>
<name>A0ABQ7G4X4_DUNSA</name>
<feature type="region of interest" description="Disordered" evidence="2">
    <location>
        <begin position="1778"/>
        <end position="1836"/>
    </location>
</feature>
<feature type="compositionally biased region" description="Acidic residues" evidence="2">
    <location>
        <begin position="1792"/>
        <end position="1804"/>
    </location>
</feature>
<dbReference type="InterPro" id="IPR039187">
    <property type="entry name" value="SNO_AAA"/>
</dbReference>
<evidence type="ECO:0000313" key="6">
    <source>
        <dbReference type="EMBL" id="KAF5829652.1"/>
    </source>
</evidence>
<feature type="region of interest" description="Disordered" evidence="2">
    <location>
        <begin position="104"/>
        <end position="125"/>
    </location>
</feature>
<dbReference type="PANTHER" id="PTHR12706">
    <property type="entry name" value="STRAWBERRY NOTCH-RELATED"/>
    <property type="match status" value="1"/>
</dbReference>
<evidence type="ECO:0000259" key="3">
    <source>
        <dbReference type="Pfam" id="PF13871"/>
    </source>
</evidence>
<dbReference type="Gene3D" id="3.40.50.300">
    <property type="entry name" value="P-loop containing nucleotide triphosphate hydrolases"/>
    <property type="match status" value="2"/>
</dbReference>
<feature type="compositionally biased region" description="Low complexity" evidence="2">
    <location>
        <begin position="949"/>
        <end position="959"/>
    </location>
</feature>
<feature type="domain" description="Strawberry notch AAA" evidence="4">
    <location>
        <begin position="146"/>
        <end position="300"/>
    </location>
</feature>
<comment type="caution">
    <text evidence="6">The sequence shown here is derived from an EMBL/GenBank/DDBJ whole genome shotgun (WGS) entry which is preliminary data.</text>
</comment>
<dbReference type="InterPro" id="IPR027417">
    <property type="entry name" value="P-loop_NTPase"/>
</dbReference>
<feature type="region of interest" description="Disordered" evidence="2">
    <location>
        <begin position="296"/>
        <end position="326"/>
    </location>
</feature>
<sequence length="1861" mass="206752">MCAVAQEEPDPTQAMPTAKELDFSRMLGDLLRAGKLEPYMDTLIKRLGLPRVVQSCASAFFNKICSQHSQLPEMAKTSVPAAHTNGVNGFEEIRQEQIRQARLREQQQHEERAKEEDVISEEDEEEMDQANLYAQYRPAKVREGFDHPDAIVESQSLAGVTPPDVTYKHHLKAEVRAQKLSNAQLETVLYSMMRFNHELPSGERAGFFLGDGAGVGKGRQIAAIIKEYWATGGRRVLWVSTSRDLAYDARRDLDDMGCDDIAVHPKNKDSPPAGDLDKHYKDGVLFITYSLLTVKGRQGKGGKGKKAQESNSEEMEPGMVNPSWPEFGGYPQQESRAEKTYKQMLKQSAAREKKTGSLSAKGSRLSQIKEWLQGPKGDGKDALIIFDECHRAKNLLDSNGGCTMTGIAVDLLQSLLPKARVLYSRSGLGGVEMFAMGLKAMGAYLCRTLSYRDAEFRLETINIDPAFKILYDRSTQYWSLLLSVLNCLPRPQGRDSRKGLFWAAHQRFYKGLLIAAKVNPCVKLCQQALKDGMCVVIGMQSTGEANMAAAREIEGDEGHDDLVSAPKMVLHNFVKKHLFKNFTEMHPAEMDCLLAQVYNAVREWRRLKPAADEAVVQLKSQARRKAREDKARKAQEEKRRRQEEAEEAEEACREAAKASGSKGGTKASSSSAAAPARTNGAKKSTSGAACAMEEDSEEDEGIQVMEERNLDQVLQARQATARLTGNFFDLTKIDEEKVAADVAALDAEEFAETEAVEEAKAKAKEKEYLEALDAAKKALADLQAEAAAAQQAQDAAQANQAKGRRSEELDDEMVDQGDDKSNPSSRKRGRRKLALNDSDDSDDEAPSKHSRGSDGQPIDTHSMPTAAEPSAARKGGKGTTRICDSRPHEAQSSESSSDEEPPLSSRPQAKDVITISSDSDDDPPPLCSPHWVNKKKGHQPPPKLRKLQQKQQPQAAAANKRPDRPRKSSMEADEGQQQKEGVKEEEEEEQQQVVKKGRGRPKKDVGGVSEGRAASTKLTEQQVRKQRLEELQAQRQQQQKQQQQQQQQKQQQQQQQKKQQQQRKEQQHKRQLRDESESEGSECKAEGGNGSSADLTGSNNSSEAEGMSSEEEVMPTRTTRRGQIVAQRQSGSGRLTPLSKGSVLSLVGSRRLQIAQDQVKDAENILSAFRASVEAGPSYRMSVKNNPLPRPTKKAGKQQQQQQKKGKRTSGSDEEEDEDLDNLVDETEDGNLSDLANSDAGEQWDEHARGLPDQIRRTRKLLLRLLDALELPPNPLDQLTEMLGGESKVAEMTGRKGMMVRGVDGKVSYKTRREEDAAKMVNLREKEDFMSGRKLVAVISEAASTGISLQADRRVANQRRRFHITLELPWSADRAIQQFGRSHRSNQSSAPIYCLMVSNCGGEYRFAGAVAKRLASLGALLQGDQRAMGAAANLKSYDIDTHEAGDALKRVYEDVCNPIGIPMPGVEVGNLPDDYFTSAEIAAAGGLVENIDPDRRRAEYYKAMRNAMASVGLVNLRFLNRMLGLPLEEQQLLFEYFAANLQAHIRKAKSEGKFQEGMTVLRNIPVYVDKKVELHRELETDASTHYVKLRVDDGLTWAAAKERRDAVRDEQISKGASPTQLKQNGFYISHVEWGAWKRHQVILCTEAANDGRSNLVRYRVQRPNQNQSTIWTQHQLLQKYRPLTDDEQACKLWKGWYGILEDGCLHGPNCKAKAQGGHCFHGSRSYYKHIVSGALLPVLSTLFKVHETSRYGRNKEGFKMAPHALRCTVILPQEEQQQQQLQLQQQGPVDLTAEDSSEEQEEDGSAAATPSRRGAQVASSSRSPGSARKAQGQPQTRLMVGFEMLQPDVEMLAAELMVELD</sequence>
<accession>A0ABQ7G4X4</accession>
<feature type="compositionally biased region" description="Low complexity" evidence="2">
    <location>
        <begin position="657"/>
        <end position="674"/>
    </location>
</feature>
<feature type="compositionally biased region" description="Acidic residues" evidence="2">
    <location>
        <begin position="1212"/>
        <end position="1231"/>
    </location>
</feature>
<comment type="similarity">
    <text evidence="1">Belongs to the SBNO family.</text>
</comment>
<feature type="compositionally biased region" description="Basic and acidic residues" evidence="2">
    <location>
        <begin position="1022"/>
        <end position="1032"/>
    </location>
</feature>
<feature type="region of interest" description="Disordered" evidence="2">
    <location>
        <begin position="782"/>
        <end position="1140"/>
    </location>
</feature>
<feature type="compositionally biased region" description="Basic and acidic residues" evidence="2">
    <location>
        <begin position="960"/>
        <end position="982"/>
    </location>
</feature>
<feature type="domain" description="SBNO alpha/beta" evidence="5">
    <location>
        <begin position="1620"/>
        <end position="1724"/>
    </location>
</feature>
<evidence type="ECO:0000256" key="1">
    <source>
        <dbReference type="ARBA" id="ARBA00006992"/>
    </source>
</evidence>
<feature type="compositionally biased region" description="Basic and acidic residues" evidence="2">
    <location>
        <begin position="104"/>
        <end position="117"/>
    </location>
</feature>
<evidence type="ECO:0000313" key="7">
    <source>
        <dbReference type="Proteomes" id="UP000815325"/>
    </source>
</evidence>
<feature type="domain" description="Strawberry notch AAA" evidence="4">
    <location>
        <begin position="340"/>
        <end position="424"/>
    </location>
</feature>
<dbReference type="EMBL" id="MU070130">
    <property type="protein sequence ID" value="KAF5829652.1"/>
    <property type="molecule type" value="Genomic_DNA"/>
</dbReference>
<gene>
    <name evidence="6" type="ORF">DUNSADRAFT_15693</name>
</gene>
<feature type="domain" description="Strawberry notch AAA" evidence="4">
    <location>
        <begin position="425"/>
        <end position="473"/>
    </location>
</feature>
<evidence type="ECO:0000259" key="4">
    <source>
        <dbReference type="Pfam" id="PF13872"/>
    </source>
</evidence>
<feature type="region of interest" description="Disordered" evidence="2">
    <location>
        <begin position="1178"/>
        <end position="1251"/>
    </location>
</feature>
<feature type="compositionally biased region" description="Acidic residues" evidence="2">
    <location>
        <begin position="692"/>
        <end position="701"/>
    </location>
</feature>
<feature type="region of interest" description="Disordered" evidence="2">
    <location>
        <begin position="622"/>
        <end position="701"/>
    </location>
</feature>
<feature type="compositionally biased region" description="Low complexity" evidence="2">
    <location>
        <begin position="782"/>
        <end position="801"/>
    </location>
</feature>
<dbReference type="InterPro" id="IPR026937">
    <property type="entry name" value="SBNO_Helicase_C_dom"/>
</dbReference>
<feature type="compositionally biased region" description="Low complexity" evidence="2">
    <location>
        <begin position="1033"/>
        <end position="1059"/>
    </location>
</feature>
<feature type="compositionally biased region" description="Basic residues" evidence="2">
    <location>
        <begin position="932"/>
        <end position="948"/>
    </location>
</feature>
<dbReference type="InterPro" id="IPR057332">
    <property type="entry name" value="SBNO_a/b_dom"/>
</dbReference>
<keyword evidence="7" id="KW-1185">Reference proteome</keyword>
<organism evidence="6 7">
    <name type="scientific">Dunaliella salina</name>
    <name type="common">Green alga</name>
    <name type="synonym">Protococcus salinus</name>
    <dbReference type="NCBI Taxonomy" id="3046"/>
    <lineage>
        <taxon>Eukaryota</taxon>
        <taxon>Viridiplantae</taxon>
        <taxon>Chlorophyta</taxon>
        <taxon>core chlorophytes</taxon>
        <taxon>Chlorophyceae</taxon>
        <taxon>CS clade</taxon>
        <taxon>Chlamydomonadales</taxon>
        <taxon>Dunaliellaceae</taxon>
        <taxon>Dunaliella</taxon>
    </lineage>
</organism>
<protein>
    <submittedName>
        <fullName evidence="6">Uncharacterized protein</fullName>
    </submittedName>
</protein>
<dbReference type="Proteomes" id="UP000815325">
    <property type="component" value="Unassembled WGS sequence"/>
</dbReference>
<dbReference type="PANTHER" id="PTHR12706:SF30">
    <property type="entry name" value="PROTEIN STRAWBERRY NOTCH-RELATED"/>
    <property type="match status" value="1"/>
</dbReference>
<evidence type="ECO:0000259" key="5">
    <source>
        <dbReference type="Pfam" id="PF25373"/>
    </source>
</evidence>
<feature type="domain" description="Strawberry notch helicase C" evidence="3">
    <location>
        <begin position="1274"/>
        <end position="1558"/>
    </location>
</feature>
<reference evidence="6" key="1">
    <citation type="submission" date="2017-08" db="EMBL/GenBank/DDBJ databases">
        <authorList>
            <person name="Polle J.E."/>
            <person name="Barry K."/>
            <person name="Cushman J."/>
            <person name="Schmutz J."/>
            <person name="Tran D."/>
            <person name="Hathwaick L.T."/>
            <person name="Yim W.C."/>
            <person name="Jenkins J."/>
            <person name="Mckie-Krisberg Z.M."/>
            <person name="Prochnik S."/>
            <person name="Lindquist E."/>
            <person name="Dockter R.B."/>
            <person name="Adam C."/>
            <person name="Molina H."/>
            <person name="Bunkerborg J."/>
            <person name="Jin E."/>
            <person name="Buchheim M."/>
            <person name="Magnuson J."/>
        </authorList>
    </citation>
    <scope>NUCLEOTIDE SEQUENCE</scope>
    <source>
        <strain evidence="6">CCAP 19/18</strain>
    </source>
</reference>
<dbReference type="InterPro" id="IPR026741">
    <property type="entry name" value="SNO"/>
</dbReference>